<dbReference type="Gene3D" id="3.40.50.1110">
    <property type="entry name" value="SGNH hydrolase"/>
    <property type="match status" value="1"/>
</dbReference>
<comment type="caution">
    <text evidence="2">The sequence shown here is derived from an EMBL/GenBank/DDBJ whole genome shotgun (WGS) entry which is preliminary data.</text>
</comment>
<dbReference type="SUPFAM" id="SSF52266">
    <property type="entry name" value="SGNH hydrolase"/>
    <property type="match status" value="1"/>
</dbReference>
<reference evidence="2 3" key="1">
    <citation type="journal article" date="2024" name="Front. Microbiol.">
        <title>Transcriptomic insights into the dominance of two phototrophs throughout the water column of a tropical hypersaline-alkaline crater lake (Dziani Dzaha, Mayotte).</title>
        <authorList>
            <person name="Duperron S."/>
            <person name="Halary S."/>
            <person name="Bouly J.-P."/>
            <person name="Roussel T."/>
            <person name="Hugoni M."/>
            <person name="Bruto M."/>
            <person name="Oger P."/>
            <person name="Duval C."/>
            <person name="Woo A."/>
            <person name="Jezequiel D."/>
            <person name="Ader M."/>
            <person name="Leboulanger C."/>
            <person name="Agogue H."/>
            <person name="Grossi V."/>
            <person name="Trousselier M."/>
            <person name="Bernard C."/>
        </authorList>
    </citation>
    <scope>NUCLEOTIDE SEQUENCE [LARGE SCALE GENOMIC DNA]</scope>
    <source>
        <strain evidence="2 3">PMC 851.14</strain>
    </source>
</reference>
<proteinExistence type="predicted"/>
<dbReference type="RefSeq" id="WP_006624817.1">
    <property type="nucleotide sequence ID" value="NZ_JBBWYZ010000032.1"/>
</dbReference>
<protein>
    <submittedName>
        <fullName evidence="2">SGNH/GDSL hydrolase family protein</fullName>
        <ecNumber evidence="2">3.1.-.-</ecNumber>
    </submittedName>
</protein>
<keyword evidence="3" id="KW-1185">Reference proteome</keyword>
<dbReference type="Proteomes" id="UP001387447">
    <property type="component" value="Unassembled WGS sequence"/>
</dbReference>
<name>A0ABU9ET66_LIMFS</name>
<dbReference type="PANTHER" id="PTHR45648">
    <property type="entry name" value="GDSL LIPASE/ACYLHYDROLASE FAMILY PROTEIN (AFU_ORTHOLOGUE AFUA_4G14700)"/>
    <property type="match status" value="1"/>
</dbReference>
<dbReference type="InterPro" id="IPR051058">
    <property type="entry name" value="GDSL_Est/Lipase"/>
</dbReference>
<sequence>MERQPEILTPPRILTRLINSITGIYCPFINVRSIRESDALYILWAGANDYLGGRETDVNIPVNNITQAVSSLYGVGARNFLVLNLPQLGKTPIAQFNPFDPVDPFNSFNPAALNSLSIQHNQALQQGILGLNKSLSNAHISFFDVGSLFDNAIANPQQFGLTNVTDSCLSLRSGTICQNPHEYLFWDYIHPTTTAHQIIASGVYHQMQTEYNKKSVPEPSATVALIV</sequence>
<dbReference type="EMBL" id="JBBWYZ010000032">
    <property type="protein sequence ID" value="MEK9515165.1"/>
    <property type="molecule type" value="Genomic_DNA"/>
</dbReference>
<dbReference type="EC" id="3.1.-.-" evidence="2"/>
<dbReference type="PANTHER" id="PTHR45648:SF22">
    <property type="entry name" value="GDSL LIPASE_ACYLHYDROLASE FAMILY PROTEIN (AFU_ORTHOLOGUE AFUA_4G14700)"/>
    <property type="match status" value="1"/>
</dbReference>
<gene>
    <name evidence="2" type="ORF">AAEJ74_26980</name>
</gene>
<keyword evidence="1 2" id="KW-0378">Hydrolase</keyword>
<dbReference type="InterPro" id="IPR036514">
    <property type="entry name" value="SGNH_hydro_sf"/>
</dbReference>
<accession>A0ABU9ET66</accession>
<evidence type="ECO:0000313" key="3">
    <source>
        <dbReference type="Proteomes" id="UP001387447"/>
    </source>
</evidence>
<dbReference type="InterPro" id="IPR001087">
    <property type="entry name" value="GDSL"/>
</dbReference>
<evidence type="ECO:0000256" key="1">
    <source>
        <dbReference type="ARBA" id="ARBA00022801"/>
    </source>
</evidence>
<dbReference type="CDD" id="cd01846">
    <property type="entry name" value="fatty_acyltransferase_like"/>
    <property type="match status" value="1"/>
</dbReference>
<dbReference type="Pfam" id="PF00657">
    <property type="entry name" value="Lipase_GDSL"/>
    <property type="match status" value="1"/>
</dbReference>
<organism evidence="2 3">
    <name type="scientific">Limnospira fusiformis PMC 851.14</name>
    <dbReference type="NCBI Taxonomy" id="2219512"/>
    <lineage>
        <taxon>Bacteria</taxon>
        <taxon>Bacillati</taxon>
        <taxon>Cyanobacteriota</taxon>
        <taxon>Cyanophyceae</taxon>
        <taxon>Oscillatoriophycideae</taxon>
        <taxon>Oscillatoriales</taxon>
        <taxon>Sirenicapillariaceae</taxon>
        <taxon>Limnospira</taxon>
    </lineage>
</organism>
<dbReference type="GO" id="GO:0016787">
    <property type="term" value="F:hydrolase activity"/>
    <property type="evidence" value="ECO:0007669"/>
    <property type="project" value="UniProtKB-KW"/>
</dbReference>
<evidence type="ECO:0000313" key="2">
    <source>
        <dbReference type="EMBL" id="MEK9515165.1"/>
    </source>
</evidence>